<dbReference type="PANTHER" id="PTHR10566">
    <property type="entry name" value="CHAPERONE-ACTIVITY OF BC1 COMPLEX CABC1 -RELATED"/>
    <property type="match status" value="1"/>
</dbReference>
<name>A0AAW1QR34_9CHLO</name>
<organism evidence="4 5">
    <name type="scientific">[Myrmecia] bisecta</name>
    <dbReference type="NCBI Taxonomy" id="41462"/>
    <lineage>
        <taxon>Eukaryota</taxon>
        <taxon>Viridiplantae</taxon>
        <taxon>Chlorophyta</taxon>
        <taxon>core chlorophytes</taxon>
        <taxon>Trebouxiophyceae</taxon>
        <taxon>Trebouxiales</taxon>
        <taxon>Trebouxiaceae</taxon>
        <taxon>Myrmecia</taxon>
    </lineage>
</organism>
<gene>
    <name evidence="4" type="ORF">WJX72_006718</name>
</gene>
<dbReference type="PROSITE" id="PS50011">
    <property type="entry name" value="PROTEIN_KINASE_DOM"/>
    <property type="match status" value="1"/>
</dbReference>
<proteinExistence type="inferred from homology"/>
<dbReference type="PANTHER" id="PTHR10566:SF118">
    <property type="entry name" value="PROTEIN KINASE DOMAIN-CONTAINING PROTEIN"/>
    <property type="match status" value="1"/>
</dbReference>
<protein>
    <recommendedName>
        <fullName evidence="3">Protein kinase domain-containing protein</fullName>
    </recommendedName>
</protein>
<dbReference type="InterPro" id="IPR050154">
    <property type="entry name" value="UbiB_kinase"/>
</dbReference>
<evidence type="ECO:0000313" key="4">
    <source>
        <dbReference type="EMBL" id="KAK9823974.1"/>
    </source>
</evidence>
<dbReference type="SUPFAM" id="SSF56112">
    <property type="entry name" value="Protein kinase-like (PK-like)"/>
    <property type="match status" value="1"/>
</dbReference>
<sequence length="993" mass="105903">MRCGGLPSHSVAGVGPGSQAGVRQVSRTSKLGFANPRSSRVVTQAALGDFAARLNTDSVAQALAQLQDNTFWDSQQPHFGTRAVTDLLQKVQPFITEHRPTVPSLPGADLFVHTEEQVVSLARGEADTVAAAADALSNSVAQAITSEAAVLAGDLGSLQPHFGSRAILRALEGLTHWFTDQLSGAAGAHPGAFQPVSAALDELRRSVLLFEGQAAGSPSIAKPSQLLVGITSALQQAVAGRTSGFSMDSLAAAAQDLLALAQAPGPDGFSLATLALMGAGVMVAVTATGPKASYDPMDSVLPTLALPAQYSPEGVAAYYARRPAAVARRGLQVATAALRFASGLLADIALGNLAQNAPKRAVQLRLAIERLGPAYVKVAQAVSTRVDILDINYLLEIERLQDRVPQFPTTEALQIMADAYGQPVEAVFSYLSPEPIAAASLGQVYRATLTGTYGGGEVAVKVQRPGVQESVALDLHLMRALALFLRRFPKTFTQDWVGLIDEWAVRFFHELDYEREAISAITFAQQMENLEGILVPDVYLDLTSRSVLTTAWVQGEKLSESNASDVRELCNTLLNCYLIQLLETGFLHADPHPGNLIRTPEGKICILDFGLMTEVSSEQSIGLVEYIAHLSMADWEAVTLDLQKLGFMPPGSPDPIAAGLVAPLGAILSQLVGGGGARNINLDVVTAQLDEVSRNYPFQVPAYFALILRCFSVIEGIALRVDPDYAIVKECFPYLSRRLLTDNHPRMRAALRQLLYGDKTRLDIARLQSLAAGFGSFTVNGIQDPSQLVAQAPVLDSTAREALKVVFSRDGSYVQELLVDELVAAVDALGRETLSEVCRRLLGSVPAVAAMSAVHALGPARFVLLPVPTPVELLNRLAPAVAPTEEDEEALTTIRGILDLLARLPPPEPASGQRALAAWSELYPMLPELLPGVARTGEMFVKALIRRIAMRIAEDVQPSSAARTATGVSTPTSYSPRRVPYASPSRAVDPGMF</sequence>
<reference evidence="4 5" key="1">
    <citation type="journal article" date="2024" name="Nat. Commun.">
        <title>Phylogenomics reveals the evolutionary origins of lichenization in chlorophyte algae.</title>
        <authorList>
            <person name="Puginier C."/>
            <person name="Libourel C."/>
            <person name="Otte J."/>
            <person name="Skaloud P."/>
            <person name="Haon M."/>
            <person name="Grisel S."/>
            <person name="Petersen M."/>
            <person name="Berrin J.G."/>
            <person name="Delaux P.M."/>
            <person name="Dal Grande F."/>
            <person name="Keller J."/>
        </authorList>
    </citation>
    <scope>NUCLEOTIDE SEQUENCE [LARGE SCALE GENOMIC DNA]</scope>
    <source>
        <strain evidence="4 5">SAG 2043</strain>
    </source>
</reference>
<feature type="domain" description="Protein kinase" evidence="3">
    <location>
        <begin position="430"/>
        <end position="762"/>
    </location>
</feature>
<dbReference type="GO" id="GO:0004672">
    <property type="term" value="F:protein kinase activity"/>
    <property type="evidence" value="ECO:0007669"/>
    <property type="project" value="InterPro"/>
</dbReference>
<accession>A0AAW1QR34</accession>
<evidence type="ECO:0000256" key="1">
    <source>
        <dbReference type="ARBA" id="ARBA00009670"/>
    </source>
</evidence>
<dbReference type="InterPro" id="IPR000719">
    <property type="entry name" value="Prot_kinase_dom"/>
</dbReference>
<dbReference type="InterPro" id="IPR011009">
    <property type="entry name" value="Kinase-like_dom_sf"/>
</dbReference>
<dbReference type="CDD" id="cd05121">
    <property type="entry name" value="ABC1_ADCK3-like"/>
    <property type="match status" value="1"/>
</dbReference>
<evidence type="ECO:0000313" key="5">
    <source>
        <dbReference type="Proteomes" id="UP001489004"/>
    </source>
</evidence>
<dbReference type="EMBL" id="JALJOR010000002">
    <property type="protein sequence ID" value="KAK9823974.1"/>
    <property type="molecule type" value="Genomic_DNA"/>
</dbReference>
<evidence type="ECO:0000259" key="3">
    <source>
        <dbReference type="PROSITE" id="PS50011"/>
    </source>
</evidence>
<evidence type="ECO:0000256" key="2">
    <source>
        <dbReference type="SAM" id="MobiDB-lite"/>
    </source>
</evidence>
<dbReference type="InterPro" id="IPR004147">
    <property type="entry name" value="ABC1_dom"/>
</dbReference>
<dbReference type="GO" id="GO:0005524">
    <property type="term" value="F:ATP binding"/>
    <property type="evidence" value="ECO:0007669"/>
    <property type="project" value="InterPro"/>
</dbReference>
<feature type="region of interest" description="Disordered" evidence="2">
    <location>
        <begin position="1"/>
        <end position="21"/>
    </location>
</feature>
<dbReference type="AlphaFoldDB" id="A0AAW1QR34"/>
<dbReference type="Pfam" id="PF03109">
    <property type="entry name" value="ABC1"/>
    <property type="match status" value="1"/>
</dbReference>
<feature type="compositionally biased region" description="Polar residues" evidence="2">
    <location>
        <begin position="959"/>
        <end position="975"/>
    </location>
</feature>
<comment type="caution">
    <text evidence="4">The sequence shown here is derived from an EMBL/GenBank/DDBJ whole genome shotgun (WGS) entry which is preliminary data.</text>
</comment>
<keyword evidence="5" id="KW-1185">Reference proteome</keyword>
<comment type="similarity">
    <text evidence="1">Belongs to the protein kinase superfamily. ADCK protein kinase family.</text>
</comment>
<dbReference type="Proteomes" id="UP001489004">
    <property type="component" value="Unassembled WGS sequence"/>
</dbReference>
<feature type="region of interest" description="Disordered" evidence="2">
    <location>
        <begin position="959"/>
        <end position="993"/>
    </location>
</feature>